<name>A0A7W9BL35_9RHOB</name>
<sequence>MSKTTTKKILNALLIEREAALRGDFEGLNQIAKTKESEFLKLRSIRLSDTDLIIISKEVSRNQAIMNAVISGVKSARSHIIGSKNDASKVTIYNKSGAMETFDNRPALNSEKY</sequence>
<evidence type="ECO:0000313" key="2">
    <source>
        <dbReference type="Proteomes" id="UP000535415"/>
    </source>
</evidence>
<evidence type="ECO:0008006" key="3">
    <source>
        <dbReference type="Google" id="ProtNLM"/>
    </source>
</evidence>
<organism evidence="1 2">
    <name type="scientific">Yoonia ponticola</name>
    <dbReference type="NCBI Taxonomy" id="1524255"/>
    <lineage>
        <taxon>Bacteria</taxon>
        <taxon>Pseudomonadati</taxon>
        <taxon>Pseudomonadota</taxon>
        <taxon>Alphaproteobacteria</taxon>
        <taxon>Rhodobacterales</taxon>
        <taxon>Paracoccaceae</taxon>
        <taxon>Yoonia</taxon>
    </lineage>
</organism>
<gene>
    <name evidence="1" type="ORF">FHS72_001923</name>
</gene>
<protein>
    <recommendedName>
        <fullName evidence="3">Flagellar protein FlgN</fullName>
    </recommendedName>
</protein>
<keyword evidence="2" id="KW-1185">Reference proteome</keyword>
<evidence type="ECO:0000313" key="1">
    <source>
        <dbReference type="EMBL" id="MBB5722297.1"/>
    </source>
</evidence>
<comment type="caution">
    <text evidence="1">The sequence shown here is derived from an EMBL/GenBank/DDBJ whole genome shotgun (WGS) entry which is preliminary data.</text>
</comment>
<dbReference type="Proteomes" id="UP000535415">
    <property type="component" value="Unassembled WGS sequence"/>
</dbReference>
<proteinExistence type="predicted"/>
<reference evidence="1 2" key="1">
    <citation type="submission" date="2020-08" db="EMBL/GenBank/DDBJ databases">
        <title>Genomic Encyclopedia of Type Strains, Phase IV (KMG-IV): sequencing the most valuable type-strain genomes for metagenomic binning, comparative biology and taxonomic classification.</title>
        <authorList>
            <person name="Goeker M."/>
        </authorList>
    </citation>
    <scope>NUCLEOTIDE SEQUENCE [LARGE SCALE GENOMIC DNA]</scope>
    <source>
        <strain evidence="1 2">DSM 101064</strain>
    </source>
</reference>
<dbReference type="RefSeq" id="WP_183528456.1">
    <property type="nucleotide sequence ID" value="NZ_JACIJM010000005.1"/>
</dbReference>
<dbReference type="AlphaFoldDB" id="A0A7W9BL35"/>
<accession>A0A7W9BL35</accession>
<dbReference type="EMBL" id="JACIJM010000005">
    <property type="protein sequence ID" value="MBB5722297.1"/>
    <property type="molecule type" value="Genomic_DNA"/>
</dbReference>